<dbReference type="VEuPathDB" id="FungiDB:Z518_00568"/>
<evidence type="ECO:0000313" key="2">
    <source>
        <dbReference type="Proteomes" id="UP000053617"/>
    </source>
</evidence>
<dbReference type="AlphaFoldDB" id="A0A0D2HFR1"/>
<dbReference type="HOGENOM" id="CLU_098700_0_0_1"/>
<dbReference type="EMBL" id="KN847475">
    <property type="protein sequence ID" value="KIX09488.1"/>
    <property type="molecule type" value="Genomic_DNA"/>
</dbReference>
<reference evidence="1 2" key="1">
    <citation type="submission" date="2015-01" db="EMBL/GenBank/DDBJ databases">
        <title>The Genome Sequence of Rhinocladiella mackenzie CBS 650.93.</title>
        <authorList>
            <consortium name="The Broad Institute Genomics Platform"/>
            <person name="Cuomo C."/>
            <person name="de Hoog S."/>
            <person name="Gorbushina A."/>
            <person name="Stielow B."/>
            <person name="Teixiera M."/>
            <person name="Abouelleil A."/>
            <person name="Chapman S.B."/>
            <person name="Priest M."/>
            <person name="Young S.K."/>
            <person name="Wortman J."/>
            <person name="Nusbaum C."/>
            <person name="Birren B."/>
        </authorList>
    </citation>
    <scope>NUCLEOTIDE SEQUENCE [LARGE SCALE GENOMIC DNA]</scope>
    <source>
        <strain evidence="1 2">CBS 650.93</strain>
    </source>
</reference>
<dbReference type="RefSeq" id="XP_013276624.1">
    <property type="nucleotide sequence ID" value="XM_013421170.1"/>
</dbReference>
<proteinExistence type="predicted"/>
<dbReference type="OrthoDB" id="5419802at2759"/>
<keyword evidence="2" id="KW-1185">Reference proteome</keyword>
<sequence length="177" mass="19768">MLGSSRVTEDVDVVVPQGQTKTARDLIKAYGEGKFSVDPRTLHTYYLSAPPVEIEILTPPGLFKGTFNQNTETMAITHNNTTVQVLHPAIILDAKCGAIGGRATEVKKETDAQDIIHLLVWLKSQNMSLFADNVPNASVEWVQWFVPNYGFGNYDYWKNVGWTESGASFLSKNWFSR</sequence>
<dbReference type="GeneID" id="25288639"/>
<organism evidence="1 2">
    <name type="scientific">Rhinocladiella mackenziei CBS 650.93</name>
    <dbReference type="NCBI Taxonomy" id="1442369"/>
    <lineage>
        <taxon>Eukaryota</taxon>
        <taxon>Fungi</taxon>
        <taxon>Dikarya</taxon>
        <taxon>Ascomycota</taxon>
        <taxon>Pezizomycotina</taxon>
        <taxon>Eurotiomycetes</taxon>
        <taxon>Chaetothyriomycetidae</taxon>
        <taxon>Chaetothyriales</taxon>
        <taxon>Herpotrichiellaceae</taxon>
        <taxon>Rhinocladiella</taxon>
    </lineage>
</organism>
<dbReference type="Proteomes" id="UP000053617">
    <property type="component" value="Unassembled WGS sequence"/>
</dbReference>
<name>A0A0D2HFR1_9EURO</name>
<accession>A0A0D2HFR1</accession>
<evidence type="ECO:0000313" key="1">
    <source>
        <dbReference type="EMBL" id="KIX09488.1"/>
    </source>
</evidence>
<gene>
    <name evidence="1" type="ORF">Z518_00568</name>
</gene>
<protein>
    <submittedName>
        <fullName evidence="1">Uncharacterized protein</fullName>
    </submittedName>
</protein>